<dbReference type="Proteomes" id="UP000679690">
    <property type="component" value="Unassembled WGS sequence"/>
</dbReference>
<keyword evidence="3" id="KW-1185">Reference proteome</keyword>
<protein>
    <submittedName>
        <fullName evidence="2">Uncharacterized protein</fullName>
    </submittedName>
</protein>
<comment type="caution">
    <text evidence="2">The sequence shown here is derived from an EMBL/GenBank/DDBJ whole genome shotgun (WGS) entry which is preliminary data.</text>
</comment>
<dbReference type="EMBL" id="JAGFNS010000005">
    <property type="protein sequence ID" value="MBO3737647.1"/>
    <property type="molecule type" value="Genomic_DNA"/>
</dbReference>
<sequence>MAQLQLFTAKKIVAMRDRRARRNYSPAAEDFRREHERHRAWGLSQRHALRLRRARTQALPRVHTDLVPEAHLDFVPGPCVDPVPECCVDPVPEFCADPVPESCADPVPESCADPVPESCADPAPESCADPAPESYPDFERAPQVQARAHTDALSIVETDTPPETRTGPNVRIRIPRVATADADTPPETCIRAGHERPAPGWRRPNEGLFVNDHGAWCQETAPRPATGFRVTSVARPSTQRRSGNAHTHRGPAEPDPALNCFQNNSGLAYGQRECRLSHRSWRGRSPPIARCNLTADALFLAWLSEWCATSMATP</sequence>
<name>A0ABS3UFU4_9ACTN</name>
<reference evidence="2 3" key="1">
    <citation type="submission" date="2021-03" db="EMBL/GenBank/DDBJ databases">
        <title>Actinoplanes flavus sp. nov., a novel actinomycete isolated from Coconut Palm rhizosphere soil.</title>
        <authorList>
            <person name="Luo X."/>
        </authorList>
    </citation>
    <scope>NUCLEOTIDE SEQUENCE [LARGE SCALE GENOMIC DNA]</scope>
    <source>
        <strain evidence="2 3">NEAU-H7</strain>
    </source>
</reference>
<evidence type="ECO:0000256" key="1">
    <source>
        <dbReference type="SAM" id="MobiDB-lite"/>
    </source>
</evidence>
<gene>
    <name evidence="2" type="ORF">J5X75_08945</name>
</gene>
<evidence type="ECO:0000313" key="2">
    <source>
        <dbReference type="EMBL" id="MBO3737647.1"/>
    </source>
</evidence>
<accession>A0ABS3UFU4</accession>
<feature type="region of interest" description="Disordered" evidence="1">
    <location>
        <begin position="181"/>
        <end position="204"/>
    </location>
</feature>
<proteinExistence type="predicted"/>
<feature type="region of interest" description="Disordered" evidence="1">
    <location>
        <begin position="230"/>
        <end position="257"/>
    </location>
</feature>
<evidence type="ECO:0000313" key="3">
    <source>
        <dbReference type="Proteomes" id="UP000679690"/>
    </source>
</evidence>
<organism evidence="2 3">
    <name type="scientific">Actinoplanes flavus</name>
    <dbReference type="NCBI Taxonomy" id="2820290"/>
    <lineage>
        <taxon>Bacteria</taxon>
        <taxon>Bacillati</taxon>
        <taxon>Actinomycetota</taxon>
        <taxon>Actinomycetes</taxon>
        <taxon>Micromonosporales</taxon>
        <taxon>Micromonosporaceae</taxon>
        <taxon>Actinoplanes</taxon>
    </lineage>
</organism>
<feature type="compositionally biased region" description="Polar residues" evidence="1">
    <location>
        <begin position="234"/>
        <end position="245"/>
    </location>
</feature>